<evidence type="ECO:0000256" key="4">
    <source>
        <dbReference type="ARBA" id="ARBA00022714"/>
    </source>
</evidence>
<dbReference type="GO" id="GO:0006221">
    <property type="term" value="P:pyrimidine nucleotide biosynthetic process"/>
    <property type="evidence" value="ECO:0007669"/>
    <property type="project" value="InterPro"/>
</dbReference>
<dbReference type="Proteomes" id="UP000628775">
    <property type="component" value="Unassembled WGS sequence"/>
</dbReference>
<proteinExistence type="inferred from homology"/>
<dbReference type="PROSITE" id="PS51384">
    <property type="entry name" value="FAD_FR"/>
    <property type="match status" value="1"/>
</dbReference>
<evidence type="ECO:0000256" key="10">
    <source>
        <dbReference type="ARBA" id="ARBA00034078"/>
    </source>
</evidence>
<dbReference type="InterPro" id="IPR037117">
    <property type="entry name" value="Dihydroorotate_DH_ele_sf"/>
</dbReference>
<evidence type="ECO:0000259" key="13">
    <source>
        <dbReference type="PROSITE" id="PS51384"/>
    </source>
</evidence>
<feature type="binding site" evidence="12">
    <location>
        <position position="222"/>
    </location>
    <ligand>
        <name>[2Fe-2S] cluster</name>
        <dbReference type="ChEBI" id="CHEBI:190135"/>
    </ligand>
</feature>
<sequence length="259" mass="29436">MRDFRLKVVFNQQVSQRYWHLCLDASSIQEDIKPGQFFNIFCSDYSTEPFLRRPFSLYHFDKMHLEFLYAIKGVGTKALTHYQKGDTLNVLGPLGQFFQLPKNTREILLLARGVGIATLAALAYEAYERGIKVVGVLSARTNDDLVIADTLQSLGMVIYKVTDENKTSDIENVMERLSFILKQRTIDAVYTCGSRRLTRLLQRVSSEYGIYGEVALEENMGCSVGVCYACVCQIKEKEDSQSVRICREGPVFPLEKVLV</sequence>
<comment type="cofactor">
    <cofactor evidence="10">
        <name>[2Fe-2S] cluster</name>
        <dbReference type="ChEBI" id="CHEBI:190135"/>
    </cofactor>
</comment>
<evidence type="ECO:0000256" key="11">
    <source>
        <dbReference type="PIRSR" id="PIRSR006816-1"/>
    </source>
</evidence>
<feature type="domain" description="FAD-binding FR-type" evidence="13">
    <location>
        <begin position="1"/>
        <end position="100"/>
    </location>
</feature>
<dbReference type="GO" id="GO:0016491">
    <property type="term" value="F:oxidoreductase activity"/>
    <property type="evidence" value="ECO:0007669"/>
    <property type="project" value="InterPro"/>
</dbReference>
<keyword evidence="9 12" id="KW-0411">Iron-sulfur</keyword>
<evidence type="ECO:0000256" key="5">
    <source>
        <dbReference type="ARBA" id="ARBA00022723"/>
    </source>
</evidence>
<name>A0A8J2VLL5_9BACL</name>
<keyword evidence="5 12" id="KW-0479">Metal-binding</keyword>
<dbReference type="SUPFAM" id="SSF52343">
    <property type="entry name" value="Ferredoxin reductase-like, C-terminal NADP-linked domain"/>
    <property type="match status" value="1"/>
</dbReference>
<reference evidence="14" key="1">
    <citation type="journal article" date="2014" name="Int. J. Syst. Evol. Microbiol.">
        <title>Complete genome sequence of Corynebacterium casei LMG S-19264T (=DSM 44701T), isolated from a smear-ripened cheese.</title>
        <authorList>
            <consortium name="US DOE Joint Genome Institute (JGI-PGF)"/>
            <person name="Walter F."/>
            <person name="Albersmeier A."/>
            <person name="Kalinowski J."/>
            <person name="Ruckert C."/>
        </authorList>
    </citation>
    <scope>NUCLEOTIDE SEQUENCE</scope>
    <source>
        <strain evidence="14">CGMCC 1.15371</strain>
    </source>
</reference>
<comment type="caution">
    <text evidence="14">The sequence shown here is derived from an EMBL/GenBank/DDBJ whole genome shotgun (WGS) entry which is preliminary data.</text>
</comment>
<feature type="binding site" evidence="11">
    <location>
        <begin position="75"/>
        <end position="76"/>
    </location>
    <ligand>
        <name>FAD</name>
        <dbReference type="ChEBI" id="CHEBI:57692"/>
    </ligand>
</feature>
<dbReference type="SUPFAM" id="SSF63380">
    <property type="entry name" value="Riboflavin synthase domain-like"/>
    <property type="match status" value="1"/>
</dbReference>
<evidence type="ECO:0000313" key="15">
    <source>
        <dbReference type="Proteomes" id="UP000628775"/>
    </source>
</evidence>
<dbReference type="InterPro" id="IPR039261">
    <property type="entry name" value="FNR_nucleotide-bd"/>
</dbReference>
<keyword evidence="8 12" id="KW-0408">Iron</keyword>
<dbReference type="Gene3D" id="2.40.30.10">
    <property type="entry name" value="Translation factors"/>
    <property type="match status" value="1"/>
</dbReference>
<feature type="binding site" evidence="11">
    <location>
        <begin position="53"/>
        <end position="56"/>
    </location>
    <ligand>
        <name>FAD</name>
        <dbReference type="ChEBI" id="CHEBI:57692"/>
    </ligand>
</feature>
<dbReference type="InterPro" id="IPR017927">
    <property type="entry name" value="FAD-bd_FR_type"/>
</dbReference>
<feature type="binding site" evidence="12">
    <location>
        <position position="227"/>
    </location>
    <ligand>
        <name>[2Fe-2S] cluster</name>
        <dbReference type="ChEBI" id="CHEBI:190135"/>
    </ligand>
</feature>
<dbReference type="Gene3D" id="2.10.240.10">
    <property type="entry name" value="Dihydroorotate dehydrogenase, electron transfer subunit"/>
    <property type="match status" value="1"/>
</dbReference>
<evidence type="ECO:0000256" key="8">
    <source>
        <dbReference type="ARBA" id="ARBA00023004"/>
    </source>
</evidence>
<accession>A0A8J2VLL5</accession>
<keyword evidence="4 12" id="KW-0001">2Fe-2S</keyword>
<dbReference type="GO" id="GO:0051537">
    <property type="term" value="F:2 iron, 2 sulfur cluster binding"/>
    <property type="evidence" value="ECO:0007669"/>
    <property type="project" value="UniProtKB-KW"/>
</dbReference>
<comment type="cofactor">
    <cofactor evidence="11">
        <name>FAD</name>
        <dbReference type="ChEBI" id="CHEBI:57692"/>
    </cofactor>
    <text evidence="11">Binds 1 FAD per subunit.</text>
</comment>
<dbReference type="InterPro" id="IPR017938">
    <property type="entry name" value="Riboflavin_synthase-like_b-brl"/>
</dbReference>
<dbReference type="GO" id="GO:0050660">
    <property type="term" value="F:flavin adenine dinucleotide binding"/>
    <property type="evidence" value="ECO:0007669"/>
    <property type="project" value="InterPro"/>
</dbReference>
<evidence type="ECO:0000256" key="12">
    <source>
        <dbReference type="PIRSR" id="PIRSR006816-2"/>
    </source>
</evidence>
<dbReference type="PIRSF" id="PIRSF006816">
    <property type="entry name" value="Cyc3_hyd_g"/>
    <property type="match status" value="1"/>
</dbReference>
<evidence type="ECO:0000313" key="14">
    <source>
        <dbReference type="EMBL" id="GGE27524.1"/>
    </source>
</evidence>
<keyword evidence="3 11" id="KW-0285">Flavoprotein</keyword>
<protein>
    <submittedName>
        <fullName evidence="14">Dihydroorotate dehydrogenase B (NAD(+)), electron transfer subunit</fullName>
    </submittedName>
</protein>
<keyword evidence="2" id="KW-0813">Transport</keyword>
<organism evidence="14 15">
    <name type="scientific">Pullulanibacillus camelliae</name>
    <dbReference type="NCBI Taxonomy" id="1707096"/>
    <lineage>
        <taxon>Bacteria</taxon>
        <taxon>Bacillati</taxon>
        <taxon>Bacillota</taxon>
        <taxon>Bacilli</taxon>
        <taxon>Bacillales</taxon>
        <taxon>Sporolactobacillaceae</taxon>
        <taxon>Pullulanibacillus</taxon>
    </lineage>
</organism>
<reference evidence="14" key="2">
    <citation type="submission" date="2020-09" db="EMBL/GenBank/DDBJ databases">
        <authorList>
            <person name="Sun Q."/>
            <person name="Zhou Y."/>
        </authorList>
    </citation>
    <scope>NUCLEOTIDE SEQUENCE</scope>
    <source>
        <strain evidence="14">CGMCC 1.15371</strain>
    </source>
</reference>
<comment type="similarity">
    <text evidence="1">Belongs to the PyrK family.</text>
</comment>
<evidence type="ECO:0000256" key="3">
    <source>
        <dbReference type="ARBA" id="ARBA00022630"/>
    </source>
</evidence>
<dbReference type="EMBL" id="BMIR01000001">
    <property type="protein sequence ID" value="GGE27524.1"/>
    <property type="molecule type" value="Genomic_DNA"/>
</dbReference>
<dbReference type="InterPro" id="IPR012165">
    <property type="entry name" value="Cyt_c3_hydrogenase_gsu"/>
</dbReference>
<keyword evidence="15" id="KW-1185">Reference proteome</keyword>
<dbReference type="GO" id="GO:0046872">
    <property type="term" value="F:metal ion binding"/>
    <property type="evidence" value="ECO:0007669"/>
    <property type="project" value="UniProtKB-KW"/>
</dbReference>
<keyword evidence="6 11" id="KW-0274">FAD</keyword>
<evidence type="ECO:0000256" key="6">
    <source>
        <dbReference type="ARBA" id="ARBA00022827"/>
    </source>
</evidence>
<keyword evidence="7" id="KW-0249">Electron transport</keyword>
<feature type="binding site" evidence="12">
    <location>
        <position position="230"/>
    </location>
    <ligand>
        <name>[2Fe-2S] cluster</name>
        <dbReference type="ChEBI" id="CHEBI:190135"/>
    </ligand>
</feature>
<evidence type="ECO:0000256" key="9">
    <source>
        <dbReference type="ARBA" id="ARBA00023014"/>
    </source>
</evidence>
<gene>
    <name evidence="14" type="primary">pyrK</name>
    <name evidence="14" type="ORF">GCM10011391_02430</name>
</gene>
<comment type="cofactor">
    <cofactor evidence="12">
        <name>[2Fe-2S] cluster</name>
        <dbReference type="ChEBI" id="CHEBI:190135"/>
    </cofactor>
    <text evidence="12">Binds 1 [2Fe-2S] cluster per subunit.</text>
</comment>
<evidence type="ECO:0000256" key="1">
    <source>
        <dbReference type="ARBA" id="ARBA00006422"/>
    </source>
</evidence>
<dbReference type="CDD" id="cd06218">
    <property type="entry name" value="DHOD_e_trans"/>
    <property type="match status" value="1"/>
</dbReference>
<evidence type="ECO:0000256" key="2">
    <source>
        <dbReference type="ARBA" id="ARBA00022448"/>
    </source>
</evidence>
<dbReference type="InterPro" id="IPR050353">
    <property type="entry name" value="PyrK_electron_transfer"/>
</dbReference>
<dbReference type="PANTHER" id="PTHR43513">
    <property type="entry name" value="DIHYDROOROTATE DEHYDROGENASE B (NAD(+)), ELECTRON TRANSFER SUBUNIT"/>
    <property type="match status" value="1"/>
</dbReference>
<feature type="binding site" evidence="12">
    <location>
        <position position="246"/>
    </location>
    <ligand>
        <name>[2Fe-2S] cluster</name>
        <dbReference type="ChEBI" id="CHEBI:190135"/>
    </ligand>
</feature>
<dbReference type="AlphaFoldDB" id="A0A8J2VLL5"/>
<dbReference type="Pfam" id="PF10418">
    <property type="entry name" value="DHODB_Fe-S_bind"/>
    <property type="match status" value="1"/>
</dbReference>
<dbReference type="PANTHER" id="PTHR43513:SF3">
    <property type="entry name" value="DIHYDROOROTATE DEHYDROGENASE B (NAD(+)), ELECTRON TRANSFER SUBUNIT-RELATED"/>
    <property type="match status" value="1"/>
</dbReference>
<evidence type="ECO:0000256" key="7">
    <source>
        <dbReference type="ARBA" id="ARBA00022982"/>
    </source>
</evidence>
<dbReference type="Gene3D" id="3.40.50.80">
    <property type="entry name" value="Nucleotide-binding domain of ferredoxin-NADP reductase (FNR) module"/>
    <property type="match status" value="1"/>
</dbReference>
<dbReference type="RefSeq" id="WP_188688026.1">
    <property type="nucleotide sequence ID" value="NZ_BMIR01000001.1"/>
</dbReference>
<dbReference type="InterPro" id="IPR019480">
    <property type="entry name" value="Dihydroorotate_DH_Fe-S-bd"/>
</dbReference>